<protein>
    <submittedName>
        <fullName evidence="5">Lysine--tRNA ligase</fullName>
    </submittedName>
</protein>
<dbReference type="Pfam" id="PF00152">
    <property type="entry name" value="tRNA-synt_2"/>
    <property type="match status" value="1"/>
</dbReference>
<dbReference type="RefSeq" id="WP_323450081.1">
    <property type="nucleotide sequence ID" value="NZ_BSBI01000013.1"/>
</dbReference>
<evidence type="ECO:0000313" key="5">
    <source>
        <dbReference type="EMBL" id="GLF98092.1"/>
    </source>
</evidence>
<dbReference type="GO" id="GO:0016874">
    <property type="term" value="F:ligase activity"/>
    <property type="evidence" value="ECO:0007669"/>
    <property type="project" value="UniProtKB-KW"/>
</dbReference>
<keyword evidence="6" id="KW-1185">Reference proteome</keyword>
<dbReference type="EMBL" id="BSBI01000013">
    <property type="protein sequence ID" value="GLF98092.1"/>
    <property type="molecule type" value="Genomic_DNA"/>
</dbReference>
<dbReference type="Gene3D" id="3.30.930.10">
    <property type="entry name" value="Bira Bifunctional Protein, Domain 2"/>
    <property type="match status" value="1"/>
</dbReference>
<dbReference type="InterPro" id="IPR006195">
    <property type="entry name" value="aa-tRNA-synth_II"/>
</dbReference>
<reference evidence="5 6" key="1">
    <citation type="submission" date="2022-10" db="EMBL/GenBank/DDBJ databases">
        <title>Draft genome sequence of Streptomyces sp. YSPA8.</title>
        <authorList>
            <person name="Moriuchi R."/>
            <person name="Dohra H."/>
            <person name="Yamamura H."/>
            <person name="Kodani S."/>
        </authorList>
    </citation>
    <scope>NUCLEOTIDE SEQUENCE [LARGE SCALE GENOMIC DNA]</scope>
    <source>
        <strain evidence="5 6">YSPA8</strain>
    </source>
</reference>
<name>A0ABQ5P699_9ACTN</name>
<dbReference type="PANTHER" id="PTHR42918">
    <property type="entry name" value="LYSYL-TRNA SYNTHETASE"/>
    <property type="match status" value="1"/>
</dbReference>
<comment type="caution">
    <text evidence="5">The sequence shown here is derived from an EMBL/GenBank/DDBJ whole genome shotgun (WGS) entry which is preliminary data.</text>
</comment>
<keyword evidence="3" id="KW-0067">ATP-binding</keyword>
<keyword evidence="2" id="KW-0547">Nucleotide-binding</keyword>
<feature type="domain" description="Aminoacyl-transfer RNA synthetases class-II family profile" evidence="4">
    <location>
        <begin position="70"/>
        <end position="290"/>
    </location>
</feature>
<dbReference type="PANTHER" id="PTHR42918:SF15">
    <property type="entry name" value="LYSINE--TRNA LIGASE, CHLOROPLASTIC_MITOCHONDRIAL"/>
    <property type="match status" value="1"/>
</dbReference>
<sequence>MADPVALKSSVLFHLRDVLRAQSFVEVVTPVARNADLGPGRRAPAQLGGGRFLRAMIGPALRVNLEHHPRVFEIGPCFRPEPPDDLHAPEFTMLDLYAANETFENLFALAEELVAPHLPHTPVRISVADRIRDHFGTDLRTEPLGDLPARLARHLSLSPDTPVKDVLGRYVEQELEPLSAGAAVFLTDYPLGGDEPCARRTPGTTAVLNRFELLVDGIEVVHGYEDEPDTAAFTERARAADLYDDEQRLAREAVDAGRVPAVSVGLGIGVERLCLAASGTRDIRRFRQSPQF</sequence>
<dbReference type="InterPro" id="IPR045864">
    <property type="entry name" value="aa-tRNA-synth_II/BPL/LPL"/>
</dbReference>
<dbReference type="InterPro" id="IPR004364">
    <property type="entry name" value="Aa-tRNA-synt_II"/>
</dbReference>
<dbReference type="Proteomes" id="UP001291653">
    <property type="component" value="Unassembled WGS sequence"/>
</dbReference>
<evidence type="ECO:0000256" key="3">
    <source>
        <dbReference type="ARBA" id="ARBA00022840"/>
    </source>
</evidence>
<evidence type="ECO:0000259" key="4">
    <source>
        <dbReference type="PROSITE" id="PS50862"/>
    </source>
</evidence>
<evidence type="ECO:0000313" key="6">
    <source>
        <dbReference type="Proteomes" id="UP001291653"/>
    </source>
</evidence>
<gene>
    <name evidence="5" type="ORF">SYYSPA8_27365</name>
</gene>
<evidence type="ECO:0000256" key="1">
    <source>
        <dbReference type="ARBA" id="ARBA00022598"/>
    </source>
</evidence>
<proteinExistence type="predicted"/>
<keyword evidence="1 5" id="KW-0436">Ligase</keyword>
<organism evidence="5 6">
    <name type="scientific">Streptomyces yaizuensis</name>
    <dbReference type="NCBI Taxonomy" id="2989713"/>
    <lineage>
        <taxon>Bacteria</taxon>
        <taxon>Bacillati</taxon>
        <taxon>Actinomycetota</taxon>
        <taxon>Actinomycetes</taxon>
        <taxon>Kitasatosporales</taxon>
        <taxon>Streptomycetaceae</taxon>
        <taxon>Streptomyces</taxon>
    </lineage>
</organism>
<accession>A0ABQ5P699</accession>
<dbReference type="PROSITE" id="PS50862">
    <property type="entry name" value="AA_TRNA_LIGASE_II"/>
    <property type="match status" value="1"/>
</dbReference>
<dbReference type="SUPFAM" id="SSF55681">
    <property type="entry name" value="Class II aaRS and biotin synthetases"/>
    <property type="match status" value="1"/>
</dbReference>
<evidence type="ECO:0000256" key="2">
    <source>
        <dbReference type="ARBA" id="ARBA00022741"/>
    </source>
</evidence>